<dbReference type="SMART" id="SM00020">
    <property type="entry name" value="Tryp_SPc"/>
    <property type="match status" value="1"/>
</dbReference>
<feature type="chain" id="PRO_5032440518" description="Peptidase S1 domain-containing protein" evidence="6">
    <location>
        <begin position="23"/>
        <end position="464"/>
    </location>
</feature>
<keyword evidence="3" id="KW-0378">Hydrolase</keyword>
<dbReference type="InterPro" id="IPR001314">
    <property type="entry name" value="Peptidase_S1A"/>
</dbReference>
<dbReference type="PANTHER" id="PTHR24276:SF98">
    <property type="entry name" value="FI18310P1-RELATED"/>
    <property type="match status" value="1"/>
</dbReference>
<dbReference type="PROSITE" id="PS50240">
    <property type="entry name" value="TRYPSIN_DOM"/>
    <property type="match status" value="2"/>
</dbReference>
<keyword evidence="4" id="KW-0720">Serine protease</keyword>
<dbReference type="InterPro" id="IPR043504">
    <property type="entry name" value="Peptidase_S1_PA_chymotrypsin"/>
</dbReference>
<protein>
    <recommendedName>
        <fullName evidence="7">Peptidase S1 domain-containing protein</fullName>
    </recommendedName>
</protein>
<dbReference type="PANTHER" id="PTHR24276">
    <property type="entry name" value="POLYSERASE-RELATED"/>
    <property type="match status" value="1"/>
</dbReference>
<proteinExistence type="inferred from homology"/>
<evidence type="ECO:0000256" key="1">
    <source>
        <dbReference type="ARBA" id="ARBA00007664"/>
    </source>
</evidence>
<accession>A0A834XK58</accession>
<evidence type="ECO:0000256" key="4">
    <source>
        <dbReference type="ARBA" id="ARBA00022825"/>
    </source>
</evidence>
<dbReference type="GO" id="GO:0004252">
    <property type="term" value="F:serine-type endopeptidase activity"/>
    <property type="evidence" value="ECO:0007669"/>
    <property type="project" value="InterPro"/>
</dbReference>
<feature type="domain" description="Peptidase S1" evidence="7">
    <location>
        <begin position="231"/>
        <end position="462"/>
    </location>
</feature>
<reference evidence="8 9" key="1">
    <citation type="submission" date="2020-08" db="EMBL/GenBank/DDBJ databases">
        <title>Aphidius gifuensis genome sequencing and assembly.</title>
        <authorList>
            <person name="Du Z."/>
        </authorList>
    </citation>
    <scope>NUCLEOTIDE SEQUENCE [LARGE SCALE GENOMIC DNA]</scope>
    <source>
        <strain evidence="8">YNYX2018</strain>
        <tissue evidence="8">Adults</tissue>
    </source>
</reference>
<comment type="similarity">
    <text evidence="1">Belongs to the peptidase S1 family.</text>
</comment>
<dbReference type="GO" id="GO:0006508">
    <property type="term" value="P:proteolysis"/>
    <property type="evidence" value="ECO:0007669"/>
    <property type="project" value="UniProtKB-KW"/>
</dbReference>
<name>A0A834XK58_APHGI</name>
<keyword evidence="9" id="KW-1185">Reference proteome</keyword>
<dbReference type="Pfam" id="PF00089">
    <property type="entry name" value="Trypsin"/>
    <property type="match status" value="2"/>
</dbReference>
<keyword evidence="5" id="KW-1015">Disulfide bond</keyword>
<organism evidence="8 9">
    <name type="scientific">Aphidius gifuensis</name>
    <name type="common">Parasitoid wasp</name>
    <dbReference type="NCBI Taxonomy" id="684658"/>
    <lineage>
        <taxon>Eukaryota</taxon>
        <taxon>Metazoa</taxon>
        <taxon>Ecdysozoa</taxon>
        <taxon>Arthropoda</taxon>
        <taxon>Hexapoda</taxon>
        <taxon>Insecta</taxon>
        <taxon>Pterygota</taxon>
        <taxon>Neoptera</taxon>
        <taxon>Endopterygota</taxon>
        <taxon>Hymenoptera</taxon>
        <taxon>Apocrita</taxon>
        <taxon>Ichneumonoidea</taxon>
        <taxon>Braconidae</taxon>
        <taxon>Aphidiinae</taxon>
        <taxon>Aphidius</taxon>
    </lineage>
</organism>
<keyword evidence="2" id="KW-0645">Protease</keyword>
<evidence type="ECO:0000256" key="2">
    <source>
        <dbReference type="ARBA" id="ARBA00022670"/>
    </source>
</evidence>
<evidence type="ECO:0000259" key="7">
    <source>
        <dbReference type="PROSITE" id="PS50240"/>
    </source>
</evidence>
<dbReference type="InterPro" id="IPR001254">
    <property type="entry name" value="Trypsin_dom"/>
</dbReference>
<evidence type="ECO:0000256" key="5">
    <source>
        <dbReference type="ARBA" id="ARBA00023157"/>
    </source>
</evidence>
<dbReference type="Proteomes" id="UP000639338">
    <property type="component" value="Unassembled WGS sequence"/>
</dbReference>
<dbReference type="PRINTS" id="PR00722">
    <property type="entry name" value="CHYMOTRYPSIN"/>
</dbReference>
<dbReference type="AlphaFoldDB" id="A0A834XK58"/>
<evidence type="ECO:0000256" key="3">
    <source>
        <dbReference type="ARBA" id="ARBA00022801"/>
    </source>
</evidence>
<feature type="domain" description="Peptidase S1" evidence="7">
    <location>
        <begin position="28"/>
        <end position="233"/>
    </location>
</feature>
<dbReference type="SUPFAM" id="SSF50494">
    <property type="entry name" value="Trypsin-like serine proteases"/>
    <property type="match status" value="2"/>
</dbReference>
<dbReference type="InterPro" id="IPR050430">
    <property type="entry name" value="Peptidase_S1"/>
</dbReference>
<dbReference type="EMBL" id="JACMRX010000005">
    <property type="protein sequence ID" value="KAF7988410.1"/>
    <property type="molecule type" value="Genomic_DNA"/>
</dbReference>
<evidence type="ECO:0000313" key="9">
    <source>
        <dbReference type="Proteomes" id="UP000639338"/>
    </source>
</evidence>
<dbReference type="Gene3D" id="2.40.10.10">
    <property type="entry name" value="Trypsin-like serine proteases"/>
    <property type="match status" value="2"/>
</dbReference>
<dbReference type="InterPro" id="IPR009003">
    <property type="entry name" value="Peptidase_S1_PA"/>
</dbReference>
<gene>
    <name evidence="8" type="ORF">HCN44_000983</name>
</gene>
<dbReference type="OrthoDB" id="6380398at2759"/>
<comment type="caution">
    <text evidence="8">The sequence shown here is derived from an EMBL/GenBank/DDBJ whole genome shotgun (WGS) entry which is preliminary data.</text>
</comment>
<keyword evidence="6" id="KW-0732">Signal</keyword>
<feature type="signal peptide" evidence="6">
    <location>
        <begin position="1"/>
        <end position="22"/>
    </location>
</feature>
<evidence type="ECO:0000256" key="6">
    <source>
        <dbReference type="SAM" id="SignalP"/>
    </source>
</evidence>
<evidence type="ECO:0000313" key="8">
    <source>
        <dbReference type="EMBL" id="KAF7988410.1"/>
    </source>
</evidence>
<sequence>MMCKNLNISIVYLCVIITAGYGKEASKLIGGTSVIIERYPYVVSVLWQGFHICSGNIISELHILTTATCVTSEKNIIFTNLQVLSGTDYQFNIYGHGEINNVGLVIIHNDYEPSKFCVNDISILKLEKLLSFTVSQKPARIYIPLLRMDRRKSFTMIGWEQFSDTIKLSKFDIILDSPYSCDKFNTEFAEVNIGQNCFKTKQTAQKITNGDSGNSISTYYETGYGKKGNKLTGGNAVIVEHYSFLVSILWQGSHVCSGNIISEFHIITTATCVTNDKSIIYANLQILSGTDYQNNYDGHGEINDVGQVIIHNDYAPRKFWANDISILKLEKSIVFSMIRNRVNIFSPGQRRNKRCHYLLIGWQKFHASASEKMSKADINFKSKEDCEMFYQESGGIHNGQQCFKTVEETQKITYGDTGNPLITFQKKNLYGLASLVPLEPNNNFFIATKVSAYSQWIKETLENF</sequence>